<dbReference type="Proteomes" id="UP000681610">
    <property type="component" value="Unassembled WGS sequence"/>
</dbReference>
<name>A0ABS3Q0M8_9FLAO</name>
<evidence type="ECO:0000313" key="1">
    <source>
        <dbReference type="EMBL" id="MBO1885142.1"/>
    </source>
</evidence>
<dbReference type="EMBL" id="JAGDYP010000014">
    <property type="protein sequence ID" value="MBO1885142.1"/>
    <property type="molecule type" value="Genomic_DNA"/>
</dbReference>
<proteinExistence type="predicted"/>
<protein>
    <recommendedName>
        <fullName evidence="3">Ig-like domain-containing protein</fullName>
    </recommendedName>
</protein>
<comment type="caution">
    <text evidence="1">The sequence shown here is derived from an EMBL/GenBank/DDBJ whole genome shotgun (WGS) entry which is preliminary data.</text>
</comment>
<gene>
    <name evidence="1" type="ORF">J4N46_12150</name>
</gene>
<sequence>MKRKLTLLTNFVQSVLVAMFFLFSIGEIRAQLPYSPAHFGTGNTATINGVKVTRSFGGNAVGLAPAGRLSTSNGYCAGFPTGARYAIVNTTGSGMIVYYFNEPVKEVDIDLIGMGIKNNTTTRGRVSFGIFCGRGGTANLRVTDVGTIGCNQGYHTTVSTGNNVAYVEGVGRNNYRVKVKSADGEPFSILAVSKPSNNHQEPVMVEINKIVMDSRFSIDISTQPQGKTTCAGGGQIVLKSVAALTTTYAKKVLKYQWQKSTDNGASWTNIDTEKIATSGQEVKLTIGSPLPSHTGLYRVAYRYAYGTGNCVMEKVTDEVNVTVNGGIVTELIANPKIITGATNVAFTIKGTPNADVTYNVAGVNKTTNLGASGQVVVTENLTDPAVFTIRSVKLNGCTIGSNKKVEITQGCGAIPAPVFNIALTAKAELNGITVTRTLTPDSRTLSPARTIQNSDVRYSYISNGNAETAPNQPVCGTSTYPKGYVQMDSDKIRKVTYEFDKPIKSVEIYLQKFGVGVSGSTFIDKAIFSVNNGTVALEKITSCNASAQVNINGNTVTSGGDGRATHVSIKVTSSKPFTKLDVATDDSNLGYGYYMEICPTSLVSLDNGSCKGVPASVFTTTVAEAGATVEGINVIRKLEGTLSFSNNNSDSYCLGSTTTYPNKLPYMNSNAINKTTYKFSRPVSAAEIYFVSFGQDNGSNVDMVTLTANKGTTSVEPVYACDPTAFIVTDNQMQSLESHITDVGVRVTSTEPFTELVLTDNNSTAGGYFVVLCVNSVQVVPTNNGASCTAFPVDPFGGDETSTPVATNGVNVTRKLTGSGKYQIKNNPNYCLKTHDYGQLPWLRNDRVKQIDYTFDKPVTSAEIWLTALGDAAPGSGGVDKVKFALDCGAVSLTMVSDCKGTTTFNSAKDGVEDGAETYGNDVGIKIASKDGKPFSRISVIDNGSTAGGVLVSFCKTSPVVPTLSTSIDHPQNTTVCVGKAAKFEAKATLTGANTTVTYQWQESQNGVTFGNLNGESGSVANGTKVYLTITPTTKSTYNNRQYRVVFKMLCGAIVQTSTAAKLTVNDALTINTQPVANTPNYCKGAAATALQVAATGDGTLSYQWYKNTVSSTTGGTAVGSNQNSYTPITTATGTTYYYVVVRNNCGVVTSSVAPINVVDVDDYAGINISISPATYPDKEICTGATAPTIQAKASLVPGAAGGYLKYYQLQYATATTGPWTDHPTQKYTNPGGAEKSFTLSNTTVATTLYYRVKYETNAAVCGSNKGAKYSNVFKYTVKESAKVTAVKATPNSFKSGTTTNVVFRIEGTPNATVTCQIDSAAPQVITIPNTGTYIFPARSTNVTTVLKVTKAAKDGCETTYDLEARAVAVNASCSSIPAVQFPQATVAQATLNGVRVTRTTPQISPLYPAFCASSYPAGYSLIAGGNQEVTYDFETPVKSVEVWLMVLSSASGADKVKISTNNSCANVNYSIVYDCKAPTYPTTISSDGTLESVSGQIADVAVKITSDKPFTQLKLRDLQGNLGGGEFVELCPNSIEKVDVLSITTQPANQTVCSETAADITSQVALKNGLTGVIKYKWEQSTDNGSSWSDAPTDNGVASGTITNNGTSIYSLYPYAEKRTPNRQYRVVYTYELCAGVVVTATSQPAVITVIDKVELNEFRAVPATIQQGVATTVTFFIKGTPNTVVNYHINGVTQPTITIPASGSYSFQKVLSETTEVTITKLTNNCTIEKAVKVRVTTNEDEDCDSVPAAMFPSVATNAVANFNGTIVTRNINGTYKQIYTSFSNSISCNSFYSGGYPVVGASYYNDATKVTYTFDKPVKRAQVWLLGYDVTDSTNRDRVQFTTNCGNLQLQVSDCRNNMTVIGGVVTTTKTRGNDIAVVITSDQPFTELVVDALDSNAGGYLVELCPSSIKPFTISVTTQPVSQSSCAGSVVTFTAKAVLENTTGNVKYQWQETTNGSSWSNIAGAAGTLAANGITNYAHTAVADKGYRVVFSYDITGCTAVNLTATSSVATLTINNVNLTSLSATPSQLEADTATTVVFSFRGTPNAEVTYQYGSELPDSIILDATGVATLTKAGVTAPTTLSVTKIEKGSCELTLTDPYMVELNVAGSACTTFPALQFPATAGVRTTTAQIAGMTVTRVIETGTVDYFNAFTYTSGTMCQRTIMAGYPILNKNGSKGERLSYHFEKPVTSVQVWLSGFGGTTDLADFAIDCTGTISVTAEGCQNTALSVTGARVSSGAAYTQAKVTIRSNKPFKTLTITDPGSTGGGYVVELCPASIQEATVTITQEPRSIVACVGSNDAKFDLKAALPGATPNANVSYRLEQSDDGSTGWTIANATAQIPTGSSVNGGLYTFTLKTVTPAFNGKHYRVIAYYQSGCAYVVATSTVVSVTVPTLAVEEVRAIPATIEKGVATTVAFVVKATPRARVAYSYNGGAVQTVTMNTTGVYTHTVTVSDTATLTVVRAVLGDCSTVTTLSATVQTFVVPIIGADHYTVPMTPTGTTTRTIGRITNNDRIGTASVTLSTGGNATLTVTPVPANTPFIDPATGDVKVPPTTPAGVYTISYQLCTTATPVGCSNGQLTVTITQPTPQINPDGFVVTGTGTRTTPSVFNNDRVVNADGSTTTGTGSTLTITNVTVQPIV</sequence>
<keyword evidence="2" id="KW-1185">Reference proteome</keyword>
<organism evidence="1 2">
    <name type="scientific">Capnocytophaga bilenii</name>
    <dbReference type="NCBI Taxonomy" id="2819369"/>
    <lineage>
        <taxon>Bacteria</taxon>
        <taxon>Pseudomonadati</taxon>
        <taxon>Bacteroidota</taxon>
        <taxon>Flavobacteriia</taxon>
        <taxon>Flavobacteriales</taxon>
        <taxon>Flavobacteriaceae</taxon>
        <taxon>Capnocytophaga</taxon>
    </lineage>
</organism>
<evidence type="ECO:0000313" key="2">
    <source>
        <dbReference type="Proteomes" id="UP000681610"/>
    </source>
</evidence>
<evidence type="ECO:0008006" key="3">
    <source>
        <dbReference type="Google" id="ProtNLM"/>
    </source>
</evidence>
<feature type="non-terminal residue" evidence="1">
    <location>
        <position position="2645"/>
    </location>
</feature>
<accession>A0ABS3Q0M8</accession>
<reference evidence="1 2" key="1">
    <citation type="submission" date="2021-03" db="EMBL/GenBank/DDBJ databases">
        <title>Isolation and description of Capnocytophaga bilenii sp. nov., a novel Capnocytophaga species, isolated from a gingivitis subject.</title>
        <authorList>
            <person name="Antezack A."/>
            <person name="Monnet-Corti V."/>
            <person name="La Scola B."/>
        </authorList>
    </citation>
    <scope>NUCLEOTIDE SEQUENCE [LARGE SCALE GENOMIC DNA]</scope>
    <source>
        <strain evidence="1 2">Marseille-Q4570</strain>
    </source>
</reference>